<name>A0A1I5SRE5_9FIRM</name>
<dbReference type="RefSeq" id="WP_074885717.1">
    <property type="nucleotide sequence ID" value="NZ_FOXO01000007.1"/>
</dbReference>
<dbReference type="Pfam" id="PF13407">
    <property type="entry name" value="Peripla_BP_4"/>
    <property type="match status" value="1"/>
</dbReference>
<organism evidence="5 6">
    <name type="scientific">Butyrivibrio proteoclasticus</name>
    <dbReference type="NCBI Taxonomy" id="43305"/>
    <lineage>
        <taxon>Bacteria</taxon>
        <taxon>Bacillati</taxon>
        <taxon>Bacillota</taxon>
        <taxon>Clostridia</taxon>
        <taxon>Lachnospirales</taxon>
        <taxon>Lachnospiraceae</taxon>
        <taxon>Butyrivibrio</taxon>
    </lineage>
</organism>
<evidence type="ECO:0000313" key="6">
    <source>
        <dbReference type="Proteomes" id="UP000182624"/>
    </source>
</evidence>
<dbReference type="InterPro" id="IPR050555">
    <property type="entry name" value="Bact_Solute-Bind_Prot2"/>
</dbReference>
<dbReference type="InterPro" id="IPR028082">
    <property type="entry name" value="Peripla_BP_I"/>
</dbReference>
<dbReference type="GO" id="GO:0030288">
    <property type="term" value="C:outer membrane-bounded periplasmic space"/>
    <property type="evidence" value="ECO:0007669"/>
    <property type="project" value="TreeGrafter"/>
</dbReference>
<keyword evidence="6" id="KW-1185">Reference proteome</keyword>
<evidence type="ECO:0000313" key="5">
    <source>
        <dbReference type="EMBL" id="SFP73295.1"/>
    </source>
</evidence>
<dbReference type="GO" id="GO:0030246">
    <property type="term" value="F:carbohydrate binding"/>
    <property type="evidence" value="ECO:0007669"/>
    <property type="project" value="TreeGrafter"/>
</dbReference>
<feature type="transmembrane region" description="Helical" evidence="3">
    <location>
        <begin position="16"/>
        <end position="37"/>
    </location>
</feature>
<comment type="similarity">
    <text evidence="2">Belongs to the bacterial solute-binding protein 2 family.</text>
</comment>
<dbReference type="Gene3D" id="3.40.50.2300">
    <property type="match status" value="2"/>
</dbReference>
<reference evidence="6" key="1">
    <citation type="submission" date="2016-10" db="EMBL/GenBank/DDBJ databases">
        <authorList>
            <person name="Varghese N."/>
            <person name="Submissions S."/>
        </authorList>
    </citation>
    <scope>NUCLEOTIDE SEQUENCE [LARGE SCALE GENOMIC DNA]</scope>
    <source>
        <strain evidence="6">P18</strain>
    </source>
</reference>
<evidence type="ECO:0000259" key="4">
    <source>
        <dbReference type="Pfam" id="PF13407"/>
    </source>
</evidence>
<feature type="domain" description="Periplasmic binding protein" evidence="4">
    <location>
        <begin position="57"/>
        <end position="329"/>
    </location>
</feature>
<dbReference type="PANTHER" id="PTHR30036">
    <property type="entry name" value="D-XYLOSE-BINDING PERIPLASMIC PROTEIN"/>
    <property type="match status" value="1"/>
</dbReference>
<dbReference type="EMBL" id="FOXO01000007">
    <property type="protein sequence ID" value="SFP73295.1"/>
    <property type="molecule type" value="Genomic_DNA"/>
</dbReference>
<evidence type="ECO:0000256" key="3">
    <source>
        <dbReference type="SAM" id="Phobius"/>
    </source>
</evidence>
<dbReference type="OrthoDB" id="6196975at2"/>
<dbReference type="AlphaFoldDB" id="A0A1I5SRE5"/>
<dbReference type="InterPro" id="IPR025997">
    <property type="entry name" value="SBP_2_dom"/>
</dbReference>
<dbReference type="Proteomes" id="UP000182624">
    <property type="component" value="Unassembled WGS sequence"/>
</dbReference>
<dbReference type="SUPFAM" id="SSF53822">
    <property type="entry name" value="Periplasmic binding protein-like I"/>
    <property type="match status" value="1"/>
</dbReference>
<evidence type="ECO:0000256" key="2">
    <source>
        <dbReference type="ARBA" id="ARBA00007639"/>
    </source>
</evidence>
<keyword evidence="3" id="KW-1133">Transmembrane helix</keyword>
<evidence type="ECO:0000256" key="1">
    <source>
        <dbReference type="ARBA" id="ARBA00004196"/>
    </source>
</evidence>
<protein>
    <submittedName>
        <fullName evidence="5">Monosaccharide ABC transporter substrate-binding protein, CUT2 family</fullName>
    </submittedName>
</protein>
<dbReference type="PANTHER" id="PTHR30036:SF7">
    <property type="entry name" value="ABC TRANSPORTER PERIPLASMIC-BINDING PROTEIN YPHF"/>
    <property type="match status" value="1"/>
</dbReference>
<keyword evidence="3" id="KW-0812">Transmembrane</keyword>
<gene>
    <name evidence="5" type="ORF">SAMN04487928_10721</name>
</gene>
<comment type="subcellular location">
    <subcellularLocation>
        <location evidence="1">Cell envelope</location>
    </subcellularLocation>
</comment>
<accession>A0A1I5SRE5</accession>
<sequence length="361" mass="40699">MKVRKDLYEKKIRRQYLVLILTLLFTLLTLIFGSLYFRFYRLELVKQAEAHTYDKYFVMITDNYKTDFWQSVYEGALEKARESDIYVDLLGMNLSRDYSCEELMKIATASKVDGIMVCADESSSMTALINDAVSNGIPVVTLYGDNTHSDRLSFVGIGGYSVGKMYAKQIINIIKDARREKLFGDEGIEENRKVQVAVLANADTKDAGQNIIISAIQDTISEENVTDAEFDVSIVTVDNTNAFSVEESIRDIFLNEDVPDVIVCLNELNTTCTYQAVVDFNKVGEVNVLGYYDSSEIVKAIDRGGVYATISIDTRQLGEYSVSALLDYYEFGNTSEYYLADVTLIDRSNVADFLKKEALDE</sequence>
<proteinExistence type="inferred from homology"/>
<keyword evidence="3" id="KW-0472">Membrane</keyword>